<proteinExistence type="predicted"/>
<dbReference type="AlphaFoldDB" id="A0A0F8XRF4"/>
<dbReference type="Pfam" id="PF00480">
    <property type="entry name" value="ROK"/>
    <property type="match status" value="1"/>
</dbReference>
<reference evidence="1" key="1">
    <citation type="journal article" date="2015" name="Nature">
        <title>Complex archaea that bridge the gap between prokaryotes and eukaryotes.</title>
        <authorList>
            <person name="Spang A."/>
            <person name="Saw J.H."/>
            <person name="Jorgensen S.L."/>
            <person name="Zaremba-Niedzwiedzka K."/>
            <person name="Martijn J."/>
            <person name="Lind A.E."/>
            <person name="van Eijk R."/>
            <person name="Schleper C."/>
            <person name="Guy L."/>
            <person name="Ettema T.J."/>
        </authorList>
    </citation>
    <scope>NUCLEOTIDE SEQUENCE</scope>
</reference>
<organism evidence="1">
    <name type="scientific">marine sediment metagenome</name>
    <dbReference type="NCBI Taxonomy" id="412755"/>
    <lineage>
        <taxon>unclassified sequences</taxon>
        <taxon>metagenomes</taxon>
        <taxon>ecological metagenomes</taxon>
    </lineage>
</organism>
<evidence type="ECO:0008006" key="2">
    <source>
        <dbReference type="Google" id="ProtNLM"/>
    </source>
</evidence>
<dbReference type="InterPro" id="IPR036388">
    <property type="entry name" value="WH-like_DNA-bd_sf"/>
</dbReference>
<dbReference type="EMBL" id="LAZR01057693">
    <property type="protein sequence ID" value="KKK71528.1"/>
    <property type="molecule type" value="Genomic_DNA"/>
</dbReference>
<comment type="caution">
    <text evidence="1">The sequence shown here is derived from an EMBL/GenBank/DDBJ whole genome shotgun (WGS) entry which is preliminary data.</text>
</comment>
<protein>
    <recommendedName>
        <fullName evidence="2">ROK family protein</fullName>
    </recommendedName>
</protein>
<feature type="non-terminal residue" evidence="1">
    <location>
        <position position="1"/>
    </location>
</feature>
<gene>
    <name evidence="1" type="ORF">LCGC14_2913010</name>
</gene>
<dbReference type="PANTHER" id="PTHR18964:SF149">
    <property type="entry name" value="BIFUNCTIONAL UDP-N-ACETYLGLUCOSAMINE 2-EPIMERASE_N-ACETYLMANNOSAMINE KINASE"/>
    <property type="match status" value="1"/>
</dbReference>
<evidence type="ECO:0000313" key="1">
    <source>
        <dbReference type="EMBL" id="KKK71528.1"/>
    </source>
</evidence>
<dbReference type="PROSITE" id="PS01125">
    <property type="entry name" value="ROK"/>
    <property type="match status" value="1"/>
</dbReference>
<dbReference type="PANTHER" id="PTHR18964">
    <property type="entry name" value="ROK (REPRESSOR, ORF, KINASE) FAMILY"/>
    <property type="match status" value="1"/>
</dbReference>
<dbReference type="SUPFAM" id="SSF53067">
    <property type="entry name" value="Actin-like ATPase domain"/>
    <property type="match status" value="1"/>
</dbReference>
<accession>A0A0F8XRF4</accession>
<dbReference type="InterPro" id="IPR000600">
    <property type="entry name" value="ROK"/>
</dbReference>
<dbReference type="Gene3D" id="1.10.10.10">
    <property type="entry name" value="Winged helix-like DNA-binding domain superfamily/Winged helix DNA-binding domain"/>
    <property type="match status" value="1"/>
</dbReference>
<sequence length="369" mass="38607">VSPGSVTAAVTDLIGAGYLHEAPAPRDGDSTRGRPPVALAVRPDAGFVAGIKFAPARHTAVIHDFAGNELGAVSVAGSGPGMTAETLFAQAEALLGAVLTRAGLSAGDLVCVGIGVPGFVDREAGQLLWSALVDERNLPLAALLTQRLGVEVIVDNDAHLVALAELWFGSGRAVPNFAVVTIEHGVGMGLVLNNQLYRGARGLGTELGHMKVQLDGALCQCGQRGCLEAYISDYALLREARTALRWPASGPGGAELLDHLYLEAKAGNDAARSIFRRAGRFLALGLANIVNLFDPELILLSGARMRYDYLYAEEVLTETGRLAIVVDRPAPKVQIHTWGDLIWARGAAALALSQVTARRMGADGLVAAS</sequence>
<dbReference type="CDD" id="cd24073">
    <property type="entry name" value="ASKHA_ATPase_ROK_CYANR"/>
    <property type="match status" value="1"/>
</dbReference>
<name>A0A0F8XRF4_9ZZZZ</name>
<dbReference type="Gene3D" id="3.30.420.40">
    <property type="match status" value="2"/>
</dbReference>
<dbReference type="InterPro" id="IPR049874">
    <property type="entry name" value="ROK_cs"/>
</dbReference>
<dbReference type="InterPro" id="IPR043129">
    <property type="entry name" value="ATPase_NBD"/>
</dbReference>